<dbReference type="Proteomes" id="UP000013827">
    <property type="component" value="Unassembled WGS sequence"/>
</dbReference>
<feature type="transmembrane region" description="Helical" evidence="9">
    <location>
        <begin position="37"/>
        <end position="57"/>
    </location>
</feature>
<proteinExistence type="inferred from homology"/>
<reference evidence="12" key="1">
    <citation type="journal article" date="2013" name="Nature">
        <title>Pan genome of the phytoplankton Emiliania underpins its global distribution.</title>
        <authorList>
            <person name="Read B.A."/>
            <person name="Kegel J."/>
            <person name="Klute M.J."/>
            <person name="Kuo A."/>
            <person name="Lefebvre S.C."/>
            <person name="Maumus F."/>
            <person name="Mayer C."/>
            <person name="Miller J."/>
            <person name="Monier A."/>
            <person name="Salamov A."/>
            <person name="Young J."/>
            <person name="Aguilar M."/>
            <person name="Claverie J.M."/>
            <person name="Frickenhaus S."/>
            <person name="Gonzalez K."/>
            <person name="Herman E.K."/>
            <person name="Lin Y.C."/>
            <person name="Napier J."/>
            <person name="Ogata H."/>
            <person name="Sarno A.F."/>
            <person name="Shmutz J."/>
            <person name="Schroeder D."/>
            <person name="de Vargas C."/>
            <person name="Verret F."/>
            <person name="von Dassow P."/>
            <person name="Valentin K."/>
            <person name="Van de Peer Y."/>
            <person name="Wheeler G."/>
            <person name="Dacks J.B."/>
            <person name="Delwiche C.F."/>
            <person name="Dyhrman S.T."/>
            <person name="Glockner G."/>
            <person name="John U."/>
            <person name="Richards T."/>
            <person name="Worden A.Z."/>
            <person name="Zhang X."/>
            <person name="Grigoriev I.V."/>
            <person name="Allen A.E."/>
            <person name="Bidle K."/>
            <person name="Borodovsky M."/>
            <person name="Bowler C."/>
            <person name="Brownlee C."/>
            <person name="Cock J.M."/>
            <person name="Elias M."/>
            <person name="Gladyshev V.N."/>
            <person name="Groth M."/>
            <person name="Guda C."/>
            <person name="Hadaegh A."/>
            <person name="Iglesias-Rodriguez M.D."/>
            <person name="Jenkins J."/>
            <person name="Jones B.M."/>
            <person name="Lawson T."/>
            <person name="Leese F."/>
            <person name="Lindquist E."/>
            <person name="Lobanov A."/>
            <person name="Lomsadze A."/>
            <person name="Malik S.B."/>
            <person name="Marsh M.E."/>
            <person name="Mackinder L."/>
            <person name="Mock T."/>
            <person name="Mueller-Roeber B."/>
            <person name="Pagarete A."/>
            <person name="Parker M."/>
            <person name="Probert I."/>
            <person name="Quesneville H."/>
            <person name="Raines C."/>
            <person name="Rensing S.A."/>
            <person name="Riano-Pachon D.M."/>
            <person name="Richier S."/>
            <person name="Rokitta S."/>
            <person name="Shiraiwa Y."/>
            <person name="Soanes D.M."/>
            <person name="van der Giezen M."/>
            <person name="Wahlund T.M."/>
            <person name="Williams B."/>
            <person name="Wilson W."/>
            <person name="Wolfe G."/>
            <person name="Wurch L.L."/>
        </authorList>
    </citation>
    <scope>NUCLEOTIDE SEQUENCE</scope>
</reference>
<evidence type="ECO:0000256" key="3">
    <source>
        <dbReference type="ARBA" id="ARBA00022679"/>
    </source>
</evidence>
<evidence type="ECO:0000313" key="11">
    <source>
        <dbReference type="EnsemblProtists" id="EOD34073"/>
    </source>
</evidence>
<feature type="transmembrane region" description="Helical" evidence="9">
    <location>
        <begin position="332"/>
        <end position="351"/>
    </location>
</feature>
<keyword evidence="4 9" id="KW-0812">Transmembrane</keyword>
<feature type="transmembrane region" description="Helical" evidence="9">
    <location>
        <begin position="504"/>
        <end position="525"/>
    </location>
</feature>
<dbReference type="PANTHER" id="PTHR13533:SF1">
    <property type="entry name" value="N-ACETYLNEURAMINATE 9-O-ACETYLTRANSFERASE"/>
    <property type="match status" value="1"/>
</dbReference>
<dbReference type="KEGG" id="ehx:EMIHUDRAFT_455633"/>
<feature type="transmembrane region" description="Helical" evidence="9">
    <location>
        <begin position="428"/>
        <end position="448"/>
    </location>
</feature>
<dbReference type="GeneID" id="17279344"/>
<keyword evidence="3" id="KW-0808">Transferase</keyword>
<dbReference type="InterPro" id="IPR012419">
    <property type="entry name" value="Cas1_AcylTrans_dom"/>
</dbReference>
<feature type="transmembrane region" description="Helical" evidence="9">
    <location>
        <begin position="371"/>
        <end position="390"/>
    </location>
</feature>
<evidence type="ECO:0000256" key="5">
    <source>
        <dbReference type="ARBA" id="ARBA00022989"/>
    </source>
</evidence>
<dbReference type="GO" id="GO:0016020">
    <property type="term" value="C:membrane"/>
    <property type="evidence" value="ECO:0007669"/>
    <property type="project" value="UniProtKB-SubCell"/>
</dbReference>
<dbReference type="GO" id="GO:0016407">
    <property type="term" value="F:acetyltransferase activity"/>
    <property type="evidence" value="ECO:0007669"/>
    <property type="project" value="TreeGrafter"/>
</dbReference>
<accession>A0A0D3KE88</accession>
<evidence type="ECO:0000256" key="2">
    <source>
        <dbReference type="ARBA" id="ARBA00010666"/>
    </source>
</evidence>
<evidence type="ECO:0000259" key="10">
    <source>
        <dbReference type="Pfam" id="PF07779"/>
    </source>
</evidence>
<dbReference type="GO" id="GO:0045492">
    <property type="term" value="P:xylan biosynthetic process"/>
    <property type="evidence" value="ECO:0007669"/>
    <property type="project" value="TreeGrafter"/>
</dbReference>
<evidence type="ECO:0000256" key="1">
    <source>
        <dbReference type="ARBA" id="ARBA00004141"/>
    </source>
</evidence>
<dbReference type="OMA" id="NFFVTFC"/>
<feature type="transmembrane region" description="Helical" evidence="9">
    <location>
        <begin position="275"/>
        <end position="296"/>
    </location>
</feature>
<evidence type="ECO:0000256" key="8">
    <source>
        <dbReference type="SAM" id="MobiDB-lite"/>
    </source>
</evidence>
<dbReference type="GO" id="GO:0005794">
    <property type="term" value="C:Golgi apparatus"/>
    <property type="evidence" value="ECO:0007669"/>
    <property type="project" value="TreeGrafter"/>
</dbReference>
<dbReference type="PaxDb" id="2903-EOD34073"/>
<dbReference type="AlphaFoldDB" id="A0A0D3KE88"/>
<feature type="transmembrane region" description="Helical" evidence="9">
    <location>
        <begin position="220"/>
        <end position="241"/>
    </location>
</feature>
<name>A0A0D3KE88_EMIH1</name>
<keyword evidence="7" id="KW-0325">Glycoprotein</keyword>
<evidence type="ECO:0000256" key="7">
    <source>
        <dbReference type="ARBA" id="ARBA00023180"/>
    </source>
</evidence>
<keyword evidence="5 9" id="KW-1133">Transmembrane helix</keyword>
<dbReference type="RefSeq" id="XP_005786502.1">
    <property type="nucleotide sequence ID" value="XM_005786445.1"/>
</dbReference>
<organism evidence="11 12">
    <name type="scientific">Emiliania huxleyi (strain CCMP1516)</name>
    <dbReference type="NCBI Taxonomy" id="280463"/>
    <lineage>
        <taxon>Eukaryota</taxon>
        <taxon>Haptista</taxon>
        <taxon>Haptophyta</taxon>
        <taxon>Prymnesiophyceae</taxon>
        <taxon>Isochrysidales</taxon>
        <taxon>Noelaerhabdaceae</taxon>
        <taxon>Emiliania</taxon>
    </lineage>
</organism>
<reference evidence="11" key="2">
    <citation type="submission" date="2024-10" db="UniProtKB">
        <authorList>
            <consortium name="EnsemblProtists"/>
        </authorList>
    </citation>
    <scope>IDENTIFICATION</scope>
</reference>
<evidence type="ECO:0000313" key="12">
    <source>
        <dbReference type="Proteomes" id="UP000013827"/>
    </source>
</evidence>
<dbReference type="EnsemblProtists" id="EOD34073">
    <property type="protein sequence ID" value="EOD34073"/>
    <property type="gene ID" value="EMIHUDRAFT_455633"/>
</dbReference>
<comment type="subcellular location">
    <subcellularLocation>
        <location evidence="1">Membrane</location>
        <topology evidence="1">Multi-pass membrane protein</topology>
    </subcellularLocation>
</comment>
<feature type="transmembrane region" description="Helical" evidence="9">
    <location>
        <begin position="160"/>
        <end position="179"/>
    </location>
</feature>
<feature type="domain" description="Cas1p 10 TM acyl transferase" evidence="10">
    <location>
        <begin position="320"/>
        <end position="504"/>
    </location>
</feature>
<feature type="transmembrane region" description="Helical" evidence="9">
    <location>
        <begin position="460"/>
        <end position="483"/>
    </location>
</feature>
<evidence type="ECO:0000256" key="9">
    <source>
        <dbReference type="SAM" id="Phobius"/>
    </source>
</evidence>
<dbReference type="GO" id="GO:0010411">
    <property type="term" value="P:xyloglucan metabolic process"/>
    <property type="evidence" value="ECO:0007669"/>
    <property type="project" value="TreeGrafter"/>
</dbReference>
<comment type="similarity">
    <text evidence="2">Belongs to the PC-esterase family. CASD1 subfamily.</text>
</comment>
<feature type="transmembrane region" description="Helical" evidence="9">
    <location>
        <begin position="402"/>
        <end position="421"/>
    </location>
</feature>
<feature type="domain" description="Cas1p 10 TM acyl transferase" evidence="10">
    <location>
        <begin position="124"/>
        <end position="295"/>
    </location>
</feature>
<keyword evidence="6 9" id="KW-0472">Membrane</keyword>
<evidence type="ECO:0000256" key="4">
    <source>
        <dbReference type="ARBA" id="ARBA00022692"/>
    </source>
</evidence>
<dbReference type="Pfam" id="PF07779">
    <property type="entry name" value="Cas1_AcylT"/>
    <property type="match status" value="2"/>
</dbReference>
<sequence>MALLPHLACVAAASGALAAYRFLLIWMGSISEYTDYTAAQLGVAVAYGLAIAAWFGVEVGMFLSPRLGYGGVPSSEDAGLKGIKVASESGGEDASVLTTEDESSRDSISPPEPVVFGIRSSGLAALRAAAEFSAIMGYVYLCDRTTLFAKGPKTVSPTMFWGLCAAVLTVGLCTLRLAGKKGEVVTAPLQRDQTEEWKGWMQLQFIFYHYFAEGEIYNAIRLYIAAYVWMTGFGNFSYYYIRKDFTLPRFMQMMWRLNFFVAFVCVTMNNEYMLYYIAAMHTFFTWGVFFTCWIGYQYNDNNAVCLLKIAAATGVTHPEFTDSLHEWFFRSGLDHFVWIFGMLCAYSFPWYDRQLQAIEDMPSGKRALAKAAVIGGALAVGGWYVHTYFLRPKREYNKVHPYTSWIPIAVFLVLRNATASLRARYMHLFTWCGKVTLETYILQFHIWMKSTGINGSPKFLMVWLPSFWLNMAVVSAVYFVLSYRVFKITVVLRDVAVPKDNRGIFVNSVIMAVATAAFYAVGVALKG</sequence>
<protein>
    <recommendedName>
        <fullName evidence="10">Cas1p 10 TM acyl transferase domain-containing protein</fullName>
    </recommendedName>
</protein>
<dbReference type="PANTHER" id="PTHR13533">
    <property type="entry name" value="N-ACETYLNEURAMINATE 9-O-ACETYLTRANSFERASE"/>
    <property type="match status" value="1"/>
</dbReference>
<evidence type="ECO:0000256" key="6">
    <source>
        <dbReference type="ARBA" id="ARBA00023136"/>
    </source>
</evidence>
<keyword evidence="12" id="KW-1185">Reference proteome</keyword>
<feature type="region of interest" description="Disordered" evidence="8">
    <location>
        <begin position="91"/>
        <end position="110"/>
    </location>
</feature>
<dbReference type="HOGENOM" id="CLU_020608_1_0_1"/>
<dbReference type="eggNOG" id="KOG1699">
    <property type="taxonomic scope" value="Eukaryota"/>
</dbReference>